<dbReference type="Proteomes" id="UP000694570">
    <property type="component" value="Unplaced"/>
</dbReference>
<dbReference type="Ensembl" id="ENSSSCT00065107231.1">
    <property type="protein sequence ID" value="ENSSSCP00065047805.1"/>
    <property type="gene ID" value="ENSSSCG00065077507.1"/>
</dbReference>
<dbReference type="AlphaFoldDB" id="A0A8D2AAZ4"/>
<dbReference type="Ensembl" id="ENSSSCT00025072544.1">
    <property type="protein sequence ID" value="ENSSSCP00025031427.1"/>
    <property type="gene ID" value="ENSSSCG00025053057.1"/>
</dbReference>
<dbReference type="Ensembl" id="ENSSSCT00030058440.1">
    <property type="protein sequence ID" value="ENSSSCP00030026656.1"/>
    <property type="gene ID" value="ENSSSCG00030042022.1"/>
</dbReference>
<dbReference type="Ensembl" id="ENSSSCT00050098981.1">
    <property type="protein sequence ID" value="ENSSSCP00050042795.1"/>
    <property type="gene ID" value="ENSSSCG00050072499.1"/>
</dbReference>
<dbReference type="Ensembl" id="ENSSSCT00055054914.1">
    <property type="protein sequence ID" value="ENSSSCP00055043822.1"/>
    <property type="gene ID" value="ENSSSCG00055027767.1"/>
</dbReference>
<dbReference type="Proteomes" id="UP000694720">
    <property type="component" value="Unplaced"/>
</dbReference>
<evidence type="ECO:0000256" key="1">
    <source>
        <dbReference type="SAM" id="Coils"/>
    </source>
</evidence>
<dbReference type="Ensembl" id="ENSSSCT00045043467.1">
    <property type="protein sequence ID" value="ENSSSCP00045030210.1"/>
    <property type="gene ID" value="ENSSSCG00045025503.1"/>
</dbReference>
<evidence type="ECO:0000259" key="3">
    <source>
        <dbReference type="Pfam" id="PF02994"/>
    </source>
</evidence>
<protein>
    <recommendedName>
        <fullName evidence="3">L1 transposable element RRM domain-containing protein</fullName>
    </recommendedName>
</protein>
<dbReference type="Proteomes" id="UP000694728">
    <property type="component" value="Unplaced"/>
</dbReference>
<name>A0A8D2AAZ4_PIG</name>
<dbReference type="Proteomes" id="UP000694724">
    <property type="component" value="Unplaced"/>
</dbReference>
<dbReference type="Proteomes" id="UP000694722">
    <property type="component" value="Unplaced"/>
</dbReference>
<dbReference type="InterPro" id="IPR043636">
    <property type="entry name" value="L1_RRM_dom"/>
</dbReference>
<evidence type="ECO:0000256" key="2">
    <source>
        <dbReference type="SAM" id="MobiDB-lite"/>
    </source>
</evidence>
<feature type="domain" description="L1 transposable element RRM" evidence="3">
    <location>
        <begin position="141"/>
        <end position="187"/>
    </location>
</feature>
<organism evidence="4 5">
    <name type="scientific">Sus scrofa</name>
    <name type="common">Pig</name>
    <dbReference type="NCBI Taxonomy" id="9823"/>
    <lineage>
        <taxon>Eukaryota</taxon>
        <taxon>Metazoa</taxon>
        <taxon>Chordata</taxon>
        <taxon>Craniata</taxon>
        <taxon>Vertebrata</taxon>
        <taxon>Euteleostomi</taxon>
        <taxon>Mammalia</taxon>
        <taxon>Eutheria</taxon>
        <taxon>Laurasiatheria</taxon>
        <taxon>Artiodactyla</taxon>
        <taxon>Suina</taxon>
        <taxon>Suidae</taxon>
        <taxon>Sus</taxon>
    </lineage>
</organism>
<reference evidence="4" key="1">
    <citation type="submission" date="2025-05" db="UniProtKB">
        <authorList>
            <consortium name="Ensembl"/>
        </authorList>
    </citation>
    <scope>IDENTIFICATION</scope>
</reference>
<dbReference type="Ensembl" id="ENSSSCT00040033336.1">
    <property type="protein sequence ID" value="ENSSSCP00040013759.1"/>
    <property type="gene ID" value="ENSSSCG00040024989.1"/>
</dbReference>
<keyword evidence="1" id="KW-0175">Coiled coil</keyword>
<dbReference type="PANTHER" id="PTHR11505">
    <property type="entry name" value="L1 TRANSPOSABLE ELEMENT-RELATED"/>
    <property type="match status" value="1"/>
</dbReference>
<evidence type="ECO:0000313" key="5">
    <source>
        <dbReference type="Proteomes" id="UP000694725"/>
    </source>
</evidence>
<dbReference type="Proteomes" id="UP000694727">
    <property type="component" value="Unplaced"/>
</dbReference>
<dbReference type="Gene3D" id="1.20.5.390">
    <property type="entry name" value="L1 transposable element, trimerization domain"/>
    <property type="match status" value="1"/>
</dbReference>
<proteinExistence type="predicted"/>
<evidence type="ECO:0000313" key="4">
    <source>
        <dbReference type="Ensembl" id="ENSSSCP00065047805.1"/>
    </source>
</evidence>
<feature type="coiled-coil region" evidence="1">
    <location>
        <begin position="35"/>
        <end position="129"/>
    </location>
</feature>
<dbReference type="Gene3D" id="3.30.70.1820">
    <property type="entry name" value="L1 transposable element, RRM domain"/>
    <property type="match status" value="1"/>
</dbReference>
<dbReference type="SMR" id="A0A8D2AAZ4"/>
<feature type="region of interest" description="Disordered" evidence="2">
    <location>
        <begin position="1"/>
        <end position="23"/>
    </location>
</feature>
<dbReference type="Proteomes" id="UP000694725">
    <property type="component" value="Unplaced"/>
</dbReference>
<dbReference type="Ensembl" id="ENSSSCT00035081770.1">
    <property type="protein sequence ID" value="ENSSSCP00035033867.1"/>
    <property type="gene ID" value="ENSSSCG00035060894.1"/>
</dbReference>
<dbReference type="Proteomes" id="UP000694571">
    <property type="component" value="Unplaced"/>
</dbReference>
<accession>A0A8D2AAZ4</accession>
<dbReference type="InterPro" id="IPR004244">
    <property type="entry name" value="Transposase_22"/>
</dbReference>
<sequence>MKKLRNYSHLKEQENSPEARNNETDLCSLTDTEFNREIVKILKELRVNMKELRADINSNVDNFRKELENIRRDQEKLENSFAEMQTELKALKSRMNNAEERISDLEDRIMEITESGQQTENQMKKHESNTRELWDNIKWGNLCIIRIPEGEDKEKGVENIFEEIISENFPNLKKTDIKIQEAQRAPSN</sequence>
<dbReference type="SUPFAM" id="SSF57997">
    <property type="entry name" value="Tropomyosin"/>
    <property type="match status" value="1"/>
</dbReference>
<dbReference type="Pfam" id="PF02994">
    <property type="entry name" value="Transposase_22"/>
    <property type="match status" value="1"/>
</dbReference>